<feature type="transmembrane region" description="Helical" evidence="1">
    <location>
        <begin position="62"/>
        <end position="80"/>
    </location>
</feature>
<dbReference type="Proteomes" id="UP001611339">
    <property type="component" value="Unassembled WGS sequence"/>
</dbReference>
<dbReference type="EMBL" id="JBIRUI010000011">
    <property type="protein sequence ID" value="MFI1716631.1"/>
    <property type="molecule type" value="Genomic_DNA"/>
</dbReference>
<feature type="transmembrane region" description="Helical" evidence="1">
    <location>
        <begin position="36"/>
        <end position="56"/>
    </location>
</feature>
<feature type="transmembrane region" description="Helical" evidence="1">
    <location>
        <begin position="123"/>
        <end position="141"/>
    </location>
</feature>
<evidence type="ECO:0000313" key="3">
    <source>
        <dbReference type="Proteomes" id="UP001611339"/>
    </source>
</evidence>
<dbReference type="RefSeq" id="WP_398710971.1">
    <property type="nucleotide sequence ID" value="NZ_JBIRUI010000011.1"/>
</dbReference>
<comment type="caution">
    <text evidence="2">The sequence shown here is derived from an EMBL/GenBank/DDBJ whole genome shotgun (WGS) entry which is preliminary data.</text>
</comment>
<evidence type="ECO:0000313" key="2">
    <source>
        <dbReference type="EMBL" id="MFI1716631.1"/>
    </source>
</evidence>
<dbReference type="Pfam" id="PF17197">
    <property type="entry name" value="DUF5134"/>
    <property type="match status" value="1"/>
</dbReference>
<sequence length="218" mass="21758">MHGPALSGWLLVALCAATGAYCLLRTRVCEGEERRAAVGEAVMGFGMAAMALPAAVLTPPEWGWTVYAAVFGAAALHGLLAARHGGHHLHHLVGSLAMVYMAVAMAAPGAAGAHAGHTAGTAGGIPVLTGGLLLYYVVYVLRSGARLVPVTATGGRGGDAARTAGGSGTGTAWAPSGRGTDAAWAAVGGGRAWASRPELAHACRLSMALAMLAMLVTL</sequence>
<keyword evidence="3" id="KW-1185">Reference proteome</keyword>
<feature type="transmembrane region" description="Helical" evidence="1">
    <location>
        <begin position="92"/>
        <end position="111"/>
    </location>
</feature>
<dbReference type="InterPro" id="IPR033458">
    <property type="entry name" value="DUF5134"/>
</dbReference>
<reference evidence="2 3" key="1">
    <citation type="submission" date="2024-10" db="EMBL/GenBank/DDBJ databases">
        <title>The Natural Products Discovery Center: Release of the First 8490 Sequenced Strains for Exploring Actinobacteria Biosynthetic Diversity.</title>
        <authorList>
            <person name="Kalkreuter E."/>
            <person name="Kautsar S.A."/>
            <person name="Yang D."/>
            <person name="Bader C.D."/>
            <person name="Teijaro C.N."/>
            <person name="Fluegel L."/>
            <person name="Davis C.M."/>
            <person name="Simpson J.R."/>
            <person name="Lauterbach L."/>
            <person name="Steele A.D."/>
            <person name="Gui C."/>
            <person name="Meng S."/>
            <person name="Li G."/>
            <person name="Viehrig K."/>
            <person name="Ye F."/>
            <person name="Su P."/>
            <person name="Kiefer A.F."/>
            <person name="Nichols A."/>
            <person name="Cepeda A.J."/>
            <person name="Yan W."/>
            <person name="Fan B."/>
            <person name="Jiang Y."/>
            <person name="Adhikari A."/>
            <person name="Zheng C.-J."/>
            <person name="Schuster L."/>
            <person name="Cowan T.M."/>
            <person name="Smanski M.J."/>
            <person name="Chevrette M.G."/>
            <person name="De Carvalho L.P.S."/>
            <person name="Shen B."/>
        </authorList>
    </citation>
    <scope>NUCLEOTIDE SEQUENCE [LARGE SCALE GENOMIC DNA]</scope>
    <source>
        <strain evidence="2 3">NPDC020602</strain>
    </source>
</reference>
<feature type="transmembrane region" description="Helical" evidence="1">
    <location>
        <begin position="6"/>
        <end position="24"/>
    </location>
</feature>
<name>A0ABW7UAH3_9ACTN</name>
<gene>
    <name evidence="2" type="ORF">ACH407_24030</name>
</gene>
<keyword evidence="1" id="KW-0812">Transmembrane</keyword>
<keyword evidence="1" id="KW-1133">Transmembrane helix</keyword>
<organism evidence="2 3">
    <name type="scientific">Streptomyces litmocidini</name>
    <dbReference type="NCBI Taxonomy" id="67318"/>
    <lineage>
        <taxon>Bacteria</taxon>
        <taxon>Bacillati</taxon>
        <taxon>Actinomycetota</taxon>
        <taxon>Actinomycetes</taxon>
        <taxon>Kitasatosporales</taxon>
        <taxon>Streptomycetaceae</taxon>
        <taxon>Streptomyces</taxon>
    </lineage>
</organism>
<protein>
    <submittedName>
        <fullName evidence="2">DUF5134 domain-containing protein</fullName>
    </submittedName>
</protein>
<keyword evidence="1" id="KW-0472">Membrane</keyword>
<proteinExistence type="predicted"/>
<accession>A0ABW7UAH3</accession>
<evidence type="ECO:0000256" key="1">
    <source>
        <dbReference type="SAM" id="Phobius"/>
    </source>
</evidence>